<accession>A0A0D7ALX8</accession>
<evidence type="ECO:0000256" key="5">
    <source>
        <dbReference type="SAM" id="MobiDB-lite"/>
    </source>
</evidence>
<feature type="transmembrane region" description="Helical" evidence="6">
    <location>
        <begin position="89"/>
        <end position="108"/>
    </location>
</feature>
<dbReference type="PANTHER" id="PTHR36460">
    <property type="entry name" value="UPF0132 DOMAIN PROTEIN (AFU_ORTHOLOGUE AFUA_3G10255)"/>
    <property type="match status" value="1"/>
</dbReference>
<evidence type="ECO:0000256" key="1">
    <source>
        <dbReference type="ARBA" id="ARBA00004141"/>
    </source>
</evidence>
<evidence type="ECO:0000256" key="4">
    <source>
        <dbReference type="ARBA" id="ARBA00023136"/>
    </source>
</evidence>
<sequence>MSSAKFATDFAPYRPPPDEPEYHTASTSTVSRSGAWFSRPASHLDADTSYQSGGIPTFGTSASGALGSETQEEDAQNIWETQYGWRVDVLAGVAYLFGPISALLLLILETKNDFVRFHAYQSALVSAPLVVVRVLASILQFPYFLRTTFTLAILLFQVFMAFRAYSDANSSYLIHYQLPFIGPVAEQWLMGE</sequence>
<dbReference type="OrthoDB" id="5546837at2759"/>
<evidence type="ECO:0000313" key="7">
    <source>
        <dbReference type="EMBL" id="KIY52744.1"/>
    </source>
</evidence>
<keyword evidence="2 6" id="KW-0812">Transmembrane</keyword>
<dbReference type="PANTHER" id="PTHR36460:SF1">
    <property type="entry name" value="UPF0132 DOMAIN PROTEIN (AFU_ORTHOLOGUE AFUA_3G10255)"/>
    <property type="match status" value="1"/>
</dbReference>
<keyword evidence="8" id="KW-1185">Reference proteome</keyword>
<proteinExistence type="predicted"/>
<name>A0A0D7ALX8_9AGAR</name>
<feature type="transmembrane region" description="Helical" evidence="6">
    <location>
        <begin position="120"/>
        <end position="141"/>
    </location>
</feature>
<feature type="region of interest" description="Disordered" evidence="5">
    <location>
        <begin position="1"/>
        <end position="31"/>
    </location>
</feature>
<dbReference type="Proteomes" id="UP000054144">
    <property type="component" value="Unassembled WGS sequence"/>
</dbReference>
<evidence type="ECO:0000256" key="6">
    <source>
        <dbReference type="SAM" id="Phobius"/>
    </source>
</evidence>
<evidence type="ECO:0000256" key="3">
    <source>
        <dbReference type="ARBA" id="ARBA00022989"/>
    </source>
</evidence>
<comment type="subcellular location">
    <subcellularLocation>
        <location evidence="1">Membrane</location>
        <topology evidence="1">Multi-pass membrane protein</topology>
    </subcellularLocation>
</comment>
<evidence type="ECO:0000313" key="8">
    <source>
        <dbReference type="Proteomes" id="UP000054144"/>
    </source>
</evidence>
<keyword evidence="4 6" id="KW-0472">Membrane</keyword>
<dbReference type="EMBL" id="KN881630">
    <property type="protein sequence ID" value="KIY52744.1"/>
    <property type="molecule type" value="Genomic_DNA"/>
</dbReference>
<evidence type="ECO:0000256" key="2">
    <source>
        <dbReference type="ARBA" id="ARBA00022692"/>
    </source>
</evidence>
<gene>
    <name evidence="7" type="ORF">FISHEDRAFT_63695</name>
</gene>
<organism evidence="7 8">
    <name type="scientific">Fistulina hepatica ATCC 64428</name>
    <dbReference type="NCBI Taxonomy" id="1128425"/>
    <lineage>
        <taxon>Eukaryota</taxon>
        <taxon>Fungi</taxon>
        <taxon>Dikarya</taxon>
        <taxon>Basidiomycota</taxon>
        <taxon>Agaricomycotina</taxon>
        <taxon>Agaricomycetes</taxon>
        <taxon>Agaricomycetidae</taxon>
        <taxon>Agaricales</taxon>
        <taxon>Fistulinaceae</taxon>
        <taxon>Fistulina</taxon>
    </lineage>
</organism>
<dbReference type="GO" id="GO:0016020">
    <property type="term" value="C:membrane"/>
    <property type="evidence" value="ECO:0007669"/>
    <property type="project" value="UniProtKB-SubCell"/>
</dbReference>
<dbReference type="AlphaFoldDB" id="A0A0D7ALX8"/>
<feature type="transmembrane region" description="Helical" evidence="6">
    <location>
        <begin position="147"/>
        <end position="165"/>
    </location>
</feature>
<keyword evidence="3 6" id="KW-1133">Transmembrane helix</keyword>
<protein>
    <submittedName>
        <fullName evidence="7">Uncharacterized protein</fullName>
    </submittedName>
</protein>
<reference evidence="7 8" key="1">
    <citation type="journal article" date="2015" name="Fungal Genet. Biol.">
        <title>Evolution of novel wood decay mechanisms in Agaricales revealed by the genome sequences of Fistulina hepatica and Cylindrobasidium torrendii.</title>
        <authorList>
            <person name="Floudas D."/>
            <person name="Held B.W."/>
            <person name="Riley R."/>
            <person name="Nagy L.G."/>
            <person name="Koehler G."/>
            <person name="Ransdell A.S."/>
            <person name="Younus H."/>
            <person name="Chow J."/>
            <person name="Chiniquy J."/>
            <person name="Lipzen A."/>
            <person name="Tritt A."/>
            <person name="Sun H."/>
            <person name="Haridas S."/>
            <person name="LaButti K."/>
            <person name="Ohm R.A."/>
            <person name="Kues U."/>
            <person name="Blanchette R.A."/>
            <person name="Grigoriev I.V."/>
            <person name="Minto R.E."/>
            <person name="Hibbett D.S."/>
        </authorList>
    </citation>
    <scope>NUCLEOTIDE SEQUENCE [LARGE SCALE GENOMIC DNA]</scope>
    <source>
        <strain evidence="7 8">ATCC 64428</strain>
    </source>
</reference>